<dbReference type="Proteomes" id="UP000284706">
    <property type="component" value="Unassembled WGS sequence"/>
</dbReference>
<evidence type="ECO:0000313" key="2">
    <source>
        <dbReference type="Proteomes" id="UP000284706"/>
    </source>
</evidence>
<reference evidence="1 2" key="1">
    <citation type="journal article" date="2018" name="Evol. Lett.">
        <title>Horizontal gene cluster transfer increased hallucinogenic mushroom diversity.</title>
        <authorList>
            <person name="Reynolds H.T."/>
            <person name="Vijayakumar V."/>
            <person name="Gluck-Thaler E."/>
            <person name="Korotkin H.B."/>
            <person name="Matheny P.B."/>
            <person name="Slot J.C."/>
        </authorList>
    </citation>
    <scope>NUCLEOTIDE SEQUENCE [LARGE SCALE GENOMIC DNA]</scope>
    <source>
        <strain evidence="1 2">SRW20</strain>
    </source>
</reference>
<name>A0A409YDT1_9AGAR</name>
<comment type="caution">
    <text evidence="1">The sequence shown here is derived from an EMBL/GenBank/DDBJ whole genome shotgun (WGS) entry which is preliminary data.</text>
</comment>
<dbReference type="EMBL" id="NHYE01000962">
    <property type="protein sequence ID" value="PPR01163.1"/>
    <property type="molecule type" value="Genomic_DNA"/>
</dbReference>
<evidence type="ECO:0000313" key="1">
    <source>
        <dbReference type="EMBL" id="PPR01163.1"/>
    </source>
</evidence>
<proteinExistence type="predicted"/>
<dbReference type="AlphaFoldDB" id="A0A409YDT1"/>
<dbReference type="InParanoid" id="A0A409YDT1"/>
<accession>A0A409YDT1</accession>
<organism evidence="1 2">
    <name type="scientific">Gymnopilus dilepis</name>
    <dbReference type="NCBI Taxonomy" id="231916"/>
    <lineage>
        <taxon>Eukaryota</taxon>
        <taxon>Fungi</taxon>
        <taxon>Dikarya</taxon>
        <taxon>Basidiomycota</taxon>
        <taxon>Agaricomycotina</taxon>
        <taxon>Agaricomycetes</taxon>
        <taxon>Agaricomycetidae</taxon>
        <taxon>Agaricales</taxon>
        <taxon>Agaricineae</taxon>
        <taxon>Hymenogastraceae</taxon>
        <taxon>Gymnopilus</taxon>
    </lineage>
</organism>
<dbReference type="STRING" id="231916.A0A409YDT1"/>
<keyword evidence="2" id="KW-1185">Reference proteome</keyword>
<protein>
    <submittedName>
        <fullName evidence="1">Uncharacterized protein</fullName>
    </submittedName>
</protein>
<dbReference type="OrthoDB" id="3253907at2759"/>
<gene>
    <name evidence="1" type="ORF">CVT26_016030</name>
</gene>
<sequence length="180" mass="20544">MSVPSKRNQQWLQPSLGHILGCGLADFHPPNQDKTPLRGANRLYAILMSKAAHLIWKIRCTFRIEEGSDPSKIRTAEQVRTMWVNTINRRLRFDCLMTDRFRYGNKALRRSLVEKTWWGVLRDQESLQDDWITTTKVLVGIGTRPLGGTADSSAAIAESHTTQNQSVPLNSRLKAFPWVE</sequence>